<keyword evidence="6 9" id="KW-0624">Polysaccharide degradation</keyword>
<keyword evidence="3 7" id="KW-0378">Hydrolase</keyword>
<dbReference type="InterPro" id="IPR011099">
    <property type="entry name" value="Glyco_hydro_67_C"/>
</dbReference>
<evidence type="ECO:0000259" key="10">
    <source>
        <dbReference type="Pfam" id="PF03648"/>
    </source>
</evidence>
<evidence type="ECO:0000256" key="6">
    <source>
        <dbReference type="ARBA" id="ARBA00023326"/>
    </source>
</evidence>
<dbReference type="Pfam" id="PF07477">
    <property type="entry name" value="Glyco_hydro_67C"/>
    <property type="match status" value="1"/>
</dbReference>
<evidence type="ECO:0000259" key="11">
    <source>
        <dbReference type="Pfam" id="PF07477"/>
    </source>
</evidence>
<dbReference type="GO" id="GO:0045493">
    <property type="term" value="P:xylan catabolic process"/>
    <property type="evidence" value="ECO:0007669"/>
    <property type="project" value="UniProtKB-KW"/>
</dbReference>
<dbReference type="InterPro" id="IPR037054">
    <property type="entry name" value="A-glucoronidase_C_sf"/>
</dbReference>
<organism evidence="13 14">
    <name type="scientific">Arachidicoccus ginsenosidivorans</name>
    <dbReference type="NCBI Taxonomy" id="496057"/>
    <lineage>
        <taxon>Bacteria</taxon>
        <taxon>Pseudomonadati</taxon>
        <taxon>Bacteroidota</taxon>
        <taxon>Chitinophagia</taxon>
        <taxon>Chitinophagales</taxon>
        <taxon>Chitinophagaceae</taxon>
        <taxon>Arachidicoccus</taxon>
    </lineage>
</organism>
<dbReference type="KEGG" id="agi:FSB73_00425"/>
<dbReference type="InterPro" id="IPR011395">
    <property type="entry name" value="Glyco_hydro_67_aGlcAse"/>
</dbReference>
<dbReference type="Proteomes" id="UP000321291">
    <property type="component" value="Chromosome"/>
</dbReference>
<feature type="active site" description="Proton acceptor" evidence="8">
    <location>
        <position position="392"/>
    </location>
</feature>
<dbReference type="RefSeq" id="WP_146779667.1">
    <property type="nucleotide sequence ID" value="NZ_CP042434.1"/>
</dbReference>
<dbReference type="Pfam" id="PF07488">
    <property type="entry name" value="Glyco_hydro_67M"/>
    <property type="match status" value="1"/>
</dbReference>
<gene>
    <name evidence="13" type="ORF">FSB73_00425</name>
</gene>
<evidence type="ECO:0000256" key="5">
    <source>
        <dbReference type="ARBA" id="ARBA00023295"/>
    </source>
</evidence>
<dbReference type="Gene3D" id="3.20.20.80">
    <property type="entry name" value="Glycosidases"/>
    <property type="match status" value="1"/>
</dbReference>
<comment type="subunit">
    <text evidence="9">Homodimer.</text>
</comment>
<sequence>MKQRIYKLVVILAIFSVFNLGAVRAENGYNLWLRYMPIENGQLRQAYQHQLASIVVCNQSPTINAALKELINGINLMIGKVPNVSSITGNAAIDFKTNRLVLAKLDQPAIAAQFSTVELRQIGQEGYLIKTVRQNRVPQILIAANTDIGLLYGSFHLLKLMQTHQSLQALNIQQWPRLKLRILDHWDNLNGTVERGYAGYSLWNWQTLPGIIQKRYIDYARANASIGINGAVLNNVNASVKSLTKEYLIKTAALAKAFKPYGIKVYLTAKFSAPKELGHLKTADPLDPAVIKWWKDKVAEIYHYIPNFGGFLVKASSEGQPGPGDYGRTHADGANMMAAALKPYGGIVMWRTFVYENKKGADRAKQGYDEFKPLDGKFDENVLLQAKYGPIDFQPREAFNPLFGAMPHTHMMMEFQITQEYFGFATHLVYLGSLFQEYLRKDTYQKGPGTTIAKVLEERVNPGTDDNNRLTGIAGVANIGTDVNWCGHPFGQANWYAFGRFAWNPMASADSIAADWLKMTFTNDPGFVNPIKKLMLGSREVAVNYMTPLGLSHLMKFALHYGPGPWSKSAEVYHHADSVGIGLDRTVTGSDAVSQYAPALASKYSNLKTTPLNLILWFHHIGWDQKIATGETMWNSLVHYYYQGVKQVAAMQQIWQSMKGKIDEDRFNYVTQLLKQQHLEAKWWRNGCVLYFQQYSKRPLPKDCKEPGKAYWNYPTFKPDLPFPYHLDDQ</sequence>
<keyword evidence="14" id="KW-1185">Reference proteome</keyword>
<proteinExistence type="inferred from homology"/>
<dbReference type="PANTHER" id="PTHR39207:SF1">
    <property type="entry name" value="ALPHA-GLUCURONIDASE A"/>
    <property type="match status" value="1"/>
</dbReference>
<dbReference type="InterPro" id="IPR005154">
    <property type="entry name" value="Glyco_hydro_67_aGlcAse_N"/>
</dbReference>
<keyword evidence="2 7" id="KW-0858">Xylan degradation</keyword>
<keyword evidence="5 7" id="KW-0326">Glycosidase</keyword>
<evidence type="ECO:0000313" key="14">
    <source>
        <dbReference type="Proteomes" id="UP000321291"/>
    </source>
</evidence>
<dbReference type="PIRSF" id="PIRSF029900">
    <property type="entry name" value="Alpha-glucuronds"/>
    <property type="match status" value="1"/>
</dbReference>
<dbReference type="SUPFAM" id="SSF55545">
    <property type="entry name" value="beta-N-acetylhexosaminidase-like domain"/>
    <property type="match status" value="1"/>
</dbReference>
<evidence type="ECO:0000259" key="12">
    <source>
        <dbReference type="Pfam" id="PF07488"/>
    </source>
</evidence>
<feature type="domain" description="Alpha glucuronidase N-terminal" evidence="10">
    <location>
        <begin position="31"/>
        <end position="157"/>
    </location>
</feature>
<dbReference type="InterPro" id="IPR017853">
    <property type="entry name" value="GH"/>
</dbReference>
<evidence type="ECO:0000256" key="1">
    <source>
        <dbReference type="ARBA" id="ARBA00008833"/>
    </source>
</evidence>
<dbReference type="EMBL" id="CP042434">
    <property type="protein sequence ID" value="QEC70403.1"/>
    <property type="molecule type" value="Genomic_DNA"/>
</dbReference>
<comment type="similarity">
    <text evidence="1 7 9">Belongs to the glycosyl hydrolase 67 family.</text>
</comment>
<comment type="catalytic activity">
    <reaction evidence="9">
        <text>Hydrolysis of (1-&gt;2)-alpha-D-(4-O-methyl)glucuronosyl links in the main chain of hardwood xylans.</text>
        <dbReference type="EC" id="3.2.1.131"/>
    </reaction>
</comment>
<dbReference type="PANTHER" id="PTHR39207">
    <property type="entry name" value="ALPHA-GLUCURONIDASE A"/>
    <property type="match status" value="1"/>
</dbReference>
<dbReference type="InterPro" id="IPR011100">
    <property type="entry name" value="Glyco_hydro_67_cat"/>
</dbReference>
<keyword evidence="4 9" id="KW-0119">Carbohydrate metabolism</keyword>
<dbReference type="AlphaFoldDB" id="A0A5B8VGW9"/>
<evidence type="ECO:0000256" key="4">
    <source>
        <dbReference type="ARBA" id="ARBA00023277"/>
    </source>
</evidence>
<dbReference type="GO" id="GO:0005576">
    <property type="term" value="C:extracellular region"/>
    <property type="evidence" value="ECO:0007669"/>
    <property type="project" value="InterPro"/>
</dbReference>
<accession>A0A5B8VGW9</accession>
<evidence type="ECO:0000313" key="13">
    <source>
        <dbReference type="EMBL" id="QEC70403.1"/>
    </source>
</evidence>
<name>A0A5B8VGW9_9BACT</name>
<evidence type="ECO:0000256" key="7">
    <source>
        <dbReference type="PIRNR" id="PIRNR029900"/>
    </source>
</evidence>
<dbReference type="InterPro" id="IPR029018">
    <property type="entry name" value="Hex-like_dom2"/>
</dbReference>
<dbReference type="EC" id="3.2.1.131" evidence="9"/>
<feature type="active site" description="Proton acceptor" evidence="8">
    <location>
        <position position="420"/>
    </location>
</feature>
<evidence type="ECO:0000256" key="3">
    <source>
        <dbReference type="ARBA" id="ARBA00022801"/>
    </source>
</evidence>
<dbReference type="Pfam" id="PF03648">
    <property type="entry name" value="Glyco_hydro_67N"/>
    <property type="match status" value="1"/>
</dbReference>
<evidence type="ECO:0000256" key="9">
    <source>
        <dbReference type="RuleBase" id="RU361198"/>
    </source>
</evidence>
<dbReference type="GO" id="GO:0033939">
    <property type="term" value="F:xylan alpha-1,2-glucuronosidase activity"/>
    <property type="evidence" value="ECO:0007669"/>
    <property type="project" value="UniProtKB-EC"/>
</dbReference>
<dbReference type="GO" id="GO:0046559">
    <property type="term" value="F:alpha-glucuronidase activity"/>
    <property type="evidence" value="ECO:0007669"/>
    <property type="project" value="InterPro"/>
</dbReference>
<evidence type="ECO:0000256" key="8">
    <source>
        <dbReference type="PIRSR" id="PIRSR029900-1"/>
    </source>
</evidence>
<dbReference type="OrthoDB" id="339499at2"/>
<feature type="domain" description="Glycosyl hydrolase family 67 catalytic" evidence="12">
    <location>
        <begin position="161"/>
        <end position="485"/>
    </location>
</feature>
<dbReference type="Gene3D" id="3.90.1330.10">
    <property type="entry name" value="Alpha-glucuronidase, C-terminal domain"/>
    <property type="match status" value="1"/>
</dbReference>
<feature type="active site" description="Proton donor" evidence="8">
    <location>
        <position position="318"/>
    </location>
</feature>
<feature type="domain" description="Glycosyl hydrolase family 67 C-terminal" evidence="11">
    <location>
        <begin position="486"/>
        <end position="703"/>
    </location>
</feature>
<evidence type="ECO:0000256" key="2">
    <source>
        <dbReference type="ARBA" id="ARBA00022651"/>
    </source>
</evidence>
<dbReference type="Gene3D" id="3.30.379.10">
    <property type="entry name" value="Chitobiase/beta-hexosaminidase domain 2-like"/>
    <property type="match status" value="1"/>
</dbReference>
<protein>
    <recommendedName>
        <fullName evidence="9">Xylan alpha-1,2-glucuronidase</fullName>
        <ecNumber evidence="9">3.2.1.131</ecNumber>
    </recommendedName>
</protein>
<dbReference type="SUPFAM" id="SSF51445">
    <property type="entry name" value="(Trans)glycosidases"/>
    <property type="match status" value="1"/>
</dbReference>
<reference evidence="13 14" key="1">
    <citation type="journal article" date="2017" name="Int. J. Syst. Evol. Microbiol.">
        <title>Arachidicoccus ginsenosidivorans sp. nov., with ginsenoside-converting activity isolated from ginseng cultivating soil.</title>
        <authorList>
            <person name="Siddiqi M.Z."/>
            <person name="Aslam Z."/>
            <person name="Im W.T."/>
        </authorList>
    </citation>
    <scope>NUCLEOTIDE SEQUENCE [LARGE SCALE GENOMIC DNA]</scope>
    <source>
        <strain evidence="13 14">Gsoil 809</strain>
    </source>
</reference>